<name>A0A420BJV9_SPHD1</name>
<proteinExistence type="predicted"/>
<gene>
    <name evidence="1" type="ORF">DFQ12_1940</name>
</gene>
<dbReference type="EMBL" id="RAPY01000001">
    <property type="protein sequence ID" value="RKE57064.1"/>
    <property type="molecule type" value="Genomic_DNA"/>
</dbReference>
<evidence type="ECO:0000313" key="1">
    <source>
        <dbReference type="EMBL" id="RKE57064.1"/>
    </source>
</evidence>
<dbReference type="Proteomes" id="UP000286246">
    <property type="component" value="Unassembled WGS sequence"/>
</dbReference>
<sequence length="30" mass="3452">MIGIYSSYAGTKQPQLTKHQYITNKKPLLE</sequence>
<evidence type="ECO:0000313" key="2">
    <source>
        <dbReference type="Proteomes" id="UP000286246"/>
    </source>
</evidence>
<keyword evidence="2" id="KW-1185">Reference proteome</keyword>
<reference evidence="1 2" key="1">
    <citation type="submission" date="2018-09" db="EMBL/GenBank/DDBJ databases">
        <title>Genomic Encyclopedia of Type Strains, Phase III (KMG-III): the genomes of soil and plant-associated and newly described type strains.</title>
        <authorList>
            <person name="Whitman W."/>
        </authorList>
    </citation>
    <scope>NUCLEOTIDE SEQUENCE [LARGE SCALE GENOMIC DNA]</scope>
    <source>
        <strain evidence="1 2">CECT 7938</strain>
    </source>
</reference>
<organism evidence="1 2">
    <name type="scientific">Sphingobacterium detergens</name>
    <dbReference type="NCBI Taxonomy" id="1145106"/>
    <lineage>
        <taxon>Bacteria</taxon>
        <taxon>Pseudomonadati</taxon>
        <taxon>Bacteroidota</taxon>
        <taxon>Sphingobacteriia</taxon>
        <taxon>Sphingobacteriales</taxon>
        <taxon>Sphingobacteriaceae</taxon>
        <taxon>Sphingobacterium</taxon>
    </lineage>
</organism>
<dbReference type="AlphaFoldDB" id="A0A420BJV9"/>
<protein>
    <submittedName>
        <fullName evidence="1">Uncharacterized protein</fullName>
    </submittedName>
</protein>
<comment type="caution">
    <text evidence="1">The sequence shown here is derived from an EMBL/GenBank/DDBJ whole genome shotgun (WGS) entry which is preliminary data.</text>
</comment>
<accession>A0A420BJV9</accession>